<dbReference type="MGI" id="MGI:1918204">
    <property type="gene designation" value="4922502B01Rik"/>
</dbReference>
<reference evidence="1" key="7">
    <citation type="journal article" date="2005" name="Science">
        <title>The Transcriptional Landscape of the Mammalian Genome.</title>
        <authorList>
            <consortium name="The FANTOM Consortium"/>
            <consortium name="Riken Genome Exploration Research Group and Genome Science Group (Genome Network Project Core Group)"/>
        </authorList>
    </citation>
    <scope>NUCLEOTIDE SEQUENCE</scope>
    <source>
        <strain evidence="1">C57BL/6J</strain>
        <tissue evidence="1">Hippocampus</tissue>
    </source>
</reference>
<dbReference type="OrthoDB" id="9825644at2759"/>
<evidence type="ECO:0000313" key="1">
    <source>
        <dbReference type="EMBL" id="BAB28961.1"/>
    </source>
</evidence>
<dbReference type="AGR" id="MGI:1918204"/>
<reference evidence="1" key="4">
    <citation type="submission" date="2000-07" db="EMBL/GenBank/DDBJ databases">
        <authorList>
            <person name="Adachi J."/>
            <person name="Aizawa K."/>
            <person name="Akahira S."/>
            <person name="Akimura T."/>
            <person name="Arai A."/>
            <person name="Aono H."/>
            <person name="Arakawa T."/>
            <person name="Bono H."/>
            <person name="Carninci P."/>
            <person name="Fukuda S."/>
            <person name="Fukunishi Y."/>
            <person name="Furuno M."/>
            <person name="Hanagaki T."/>
            <person name="Hara A."/>
            <person name="Hayatsu N."/>
            <person name="Hiramoto K."/>
            <person name="Hiraoka T."/>
            <person name="Hori F."/>
            <person name="Imotani K."/>
            <person name="Ishii Y."/>
            <person name="Itoh M."/>
            <person name="Izawa M."/>
            <person name="Kasukawa T."/>
            <person name="Kato H."/>
            <person name="Kawai J."/>
            <person name="Kojima Y."/>
            <person name="Konno H."/>
            <person name="Kouda M."/>
            <person name="Koya S."/>
            <person name="Kurihara C."/>
            <person name="Matsuyama T."/>
            <person name="Miyazaki A."/>
            <person name="Nishi K."/>
            <person name="Nomura K."/>
            <person name="Numazaki R."/>
            <person name="Ohno M."/>
            <person name="Okazaki Y."/>
            <person name="Okido T."/>
            <person name="Owa C."/>
            <person name="Saito H."/>
            <person name="Saito R."/>
            <person name="Sakai C."/>
            <person name="Sakai K."/>
            <person name="Sano H."/>
            <person name="Sasaki D."/>
            <person name="Shibata K."/>
            <person name="Shibata Y."/>
            <person name="Shinagawa A."/>
            <person name="Shiraki T."/>
            <person name="Sogabe Y."/>
            <person name="Suzuki H."/>
            <person name="Tagami M."/>
            <person name="Tagawa A."/>
            <person name="Takahashi F."/>
            <person name="Tanaka T."/>
            <person name="Tejima Y."/>
            <person name="Toya T."/>
            <person name="Yamamura T."/>
            <person name="Yasunishi A."/>
            <person name="Yoshida K."/>
            <person name="Yoshino M."/>
            <person name="Muramatsu M."/>
            <person name="Hayashizaki Y."/>
        </authorList>
    </citation>
    <scope>NUCLEOTIDE SEQUENCE</scope>
    <source>
        <strain evidence="1">C57BL/6J</strain>
        <tissue evidence="1">Hippocampus</tissue>
    </source>
</reference>
<evidence type="ECO:0000313" key="2">
    <source>
        <dbReference type="MGI" id="MGI:1918204"/>
    </source>
</evidence>
<reference evidence="1" key="6">
    <citation type="journal article" date="2002" name="Nature">
        <title>Analysis of the mouse transcriptome based on functional annotation of 60,770 full-length cDNAs.</title>
        <authorList>
            <consortium name="The FANTOM Consortium and the RIKEN Genome Exploration Research Group Phase I and II Team"/>
        </authorList>
    </citation>
    <scope>NUCLEOTIDE SEQUENCE</scope>
    <source>
        <strain evidence="1">C57BL/6J</strain>
        <tissue evidence="1">Hippocampus</tissue>
    </source>
</reference>
<name>Q9D6G2_MOUSE</name>
<reference evidence="1" key="3">
    <citation type="journal article" date="2000" name="Genome Res.">
        <title>RIKEN integrated sequence analysis (RISA) system--384-format sequencing pipeline with 384 multicapillary sequencer.</title>
        <authorList>
            <person name="Shibata K."/>
            <person name="Itoh M."/>
            <person name="Aizawa K."/>
            <person name="Nagaoka S."/>
            <person name="Sasaki N."/>
            <person name="Carninci P."/>
            <person name="Konno H."/>
            <person name="Akiyama J."/>
            <person name="Nishi K."/>
            <person name="Kitsunai T."/>
            <person name="Tashiro H."/>
            <person name="Itoh M."/>
            <person name="Sumi N."/>
            <person name="Ishii Y."/>
            <person name="Nakamura S."/>
            <person name="Hazama M."/>
            <person name="Nishine T."/>
            <person name="Harada A."/>
            <person name="Yamamoto R."/>
            <person name="Matsumoto H."/>
            <person name="Sakaguchi S."/>
            <person name="Ikegami T."/>
            <person name="Kashiwagi K."/>
            <person name="Fujiwake S."/>
            <person name="Inoue K."/>
            <person name="Togawa Y."/>
            <person name="Izawa M."/>
            <person name="Ohara E."/>
            <person name="Watahiki M."/>
            <person name="Yoneda Y."/>
            <person name="Ishikawa T."/>
            <person name="Ozawa K."/>
            <person name="Tanaka T."/>
            <person name="Matsuura S."/>
            <person name="Kawai J."/>
            <person name="Okazaki Y."/>
            <person name="Muramatsu M."/>
            <person name="Inoue Y."/>
            <person name="Kira A."/>
            <person name="Hayashizaki Y."/>
        </authorList>
    </citation>
    <scope>NUCLEOTIDE SEQUENCE</scope>
    <source>
        <strain evidence="1">C57BL/6J</strain>
        <tissue evidence="1">Hippocampus</tissue>
    </source>
</reference>
<gene>
    <name evidence="2" type="primary">4922502B01Rik</name>
</gene>
<organism evidence="1">
    <name type="scientific">Mus musculus</name>
    <name type="common">Mouse</name>
    <dbReference type="NCBI Taxonomy" id="10090"/>
    <lineage>
        <taxon>Eukaryota</taxon>
        <taxon>Metazoa</taxon>
        <taxon>Chordata</taxon>
        <taxon>Craniata</taxon>
        <taxon>Vertebrata</taxon>
        <taxon>Euteleostomi</taxon>
        <taxon>Mammalia</taxon>
        <taxon>Eutheria</taxon>
        <taxon>Euarchontoglires</taxon>
        <taxon>Glires</taxon>
        <taxon>Rodentia</taxon>
        <taxon>Myomorpha</taxon>
        <taxon>Muroidea</taxon>
        <taxon>Muridae</taxon>
        <taxon>Murinae</taxon>
        <taxon>Mus</taxon>
        <taxon>Mus</taxon>
    </lineage>
</organism>
<protein>
    <submittedName>
        <fullName evidence="1">Uncharacterized protein</fullName>
    </submittedName>
</protein>
<dbReference type="AlphaFoldDB" id="Q9D6G2"/>
<reference evidence="1" key="2">
    <citation type="journal article" date="2000" name="Genome Res.">
        <title>Normalization and subtraction of cap-trapper-selected cDNAs to prepare full-length cDNA libraries for rapid discovery of new genes.</title>
        <authorList>
            <person name="Carninci P."/>
            <person name="Shibata Y."/>
            <person name="Hayatsu N."/>
            <person name="Sugahara Y."/>
            <person name="Shibata K."/>
            <person name="Itoh M."/>
            <person name="Konno H."/>
            <person name="Okazaki Y."/>
            <person name="Muramatsu M."/>
            <person name="Hayashizaki Y."/>
        </authorList>
    </citation>
    <scope>NUCLEOTIDE SEQUENCE</scope>
    <source>
        <strain evidence="1">C57BL/6J</strain>
        <tissue evidence="1">Hippocampus</tissue>
    </source>
</reference>
<reference evidence="1" key="8">
    <citation type="journal article" date="2005" name="Science">
        <title>Antisense Transcription in the Mammalian Transcriptome.</title>
        <authorList>
            <consortium name="RIKEN Genome Exploration Research Group and Genome Science Group (Genome Network Project Core Group) and the FANTOM Consortium"/>
        </authorList>
    </citation>
    <scope>NUCLEOTIDE SEQUENCE</scope>
    <source>
        <strain evidence="1">C57BL/6J</strain>
        <tissue evidence="1">Hippocampus</tissue>
    </source>
</reference>
<accession>Q9D6G2</accession>
<proteinExistence type="evidence at transcript level"/>
<reference evidence="1" key="1">
    <citation type="journal article" date="1999" name="Methods Enzymol.">
        <title>High-efficiency full-length cDNA cloning.</title>
        <authorList>
            <person name="Carninci P."/>
            <person name="Hayashizaki Y."/>
        </authorList>
    </citation>
    <scope>NUCLEOTIDE SEQUENCE</scope>
    <source>
        <strain evidence="1">C57BL/6J</strain>
        <tissue evidence="1">Hippocampus</tissue>
    </source>
</reference>
<sequence length="138" mass="15264">MDGLQKTALVQYKGWGSSLGVGEAPSGRCAPASLLPSLFPLSLPTAMGFHNSAIEVDGREGLLYRVKPPLLMSPVFNHHTVGWFYAYFICISLNYVSEGAPRAERSTKLGRQGRKKRFPMMLIFKRGLVPSMMCLLPF</sequence>
<reference evidence="1" key="5">
    <citation type="journal article" date="2001" name="Nature">
        <title>Functional annotation of a full-length mouse cDNA collection.</title>
        <authorList>
            <consortium name="The RIKEN Genome Exploration Research Group Phase II Team and the FANTOM Consortium"/>
        </authorList>
    </citation>
    <scope>NUCLEOTIDE SEQUENCE</scope>
    <source>
        <strain evidence="1">C57BL/6J</strain>
        <tissue evidence="1">Hippocampus</tissue>
    </source>
</reference>
<dbReference type="EMBL" id="AK013705">
    <property type="protein sequence ID" value="BAB28961.1"/>
    <property type="molecule type" value="mRNA"/>
</dbReference>